<dbReference type="PANTHER" id="PTHR31723:SF10">
    <property type="entry name" value="PATHOGEN-RELATED PROTEIN"/>
    <property type="match status" value="1"/>
</dbReference>
<dbReference type="Proteomes" id="UP000663882">
    <property type="component" value="Unassembled WGS sequence"/>
</dbReference>
<evidence type="ECO:0000313" key="1">
    <source>
        <dbReference type="EMBL" id="CAF1441144.1"/>
    </source>
</evidence>
<dbReference type="Proteomes" id="UP000663889">
    <property type="component" value="Unassembled WGS sequence"/>
</dbReference>
<dbReference type="EMBL" id="CAJNOU010005255">
    <property type="protein sequence ID" value="CAF1472187.1"/>
    <property type="molecule type" value="Genomic_DNA"/>
</dbReference>
<organism evidence="1 3">
    <name type="scientific">Rotaria sordida</name>
    <dbReference type="NCBI Taxonomy" id="392033"/>
    <lineage>
        <taxon>Eukaryota</taxon>
        <taxon>Metazoa</taxon>
        <taxon>Spiralia</taxon>
        <taxon>Gnathifera</taxon>
        <taxon>Rotifera</taxon>
        <taxon>Eurotatoria</taxon>
        <taxon>Bdelloidea</taxon>
        <taxon>Philodinida</taxon>
        <taxon>Philodinidae</taxon>
        <taxon>Rotaria</taxon>
    </lineage>
</organism>
<gene>
    <name evidence="1" type="ORF">RFH988_LOCUS36357</name>
    <name evidence="2" type="ORF">SEV965_LOCUS34701</name>
</gene>
<accession>A0A815P031</accession>
<dbReference type="AlphaFoldDB" id="A0A815P031"/>
<evidence type="ECO:0000313" key="2">
    <source>
        <dbReference type="EMBL" id="CAF1472187.1"/>
    </source>
</evidence>
<evidence type="ECO:0000313" key="3">
    <source>
        <dbReference type="Proteomes" id="UP000663882"/>
    </source>
</evidence>
<protein>
    <submittedName>
        <fullName evidence="1">Uncharacterized protein</fullName>
    </submittedName>
</protein>
<dbReference type="EMBL" id="CAJNOO010006182">
    <property type="protein sequence ID" value="CAF1441144.1"/>
    <property type="molecule type" value="Genomic_DNA"/>
</dbReference>
<sequence length="205" mass="23860">MLPAYASDPDAVLKDQSVDIQWRNGIPNYNKAHAFFEKYKTTNHKAGSLEAIVQNLVKNWEKEVSHKNRRVWVGLTSGINLNVFKGFADENDLVEYFLRRAYHDNYTVIGSVVFTNVHLNDTKLPPNTIYKIRQNASLTPSTKRVRDLFWVPSPPQKGFMYYNFGFSWIQEIIDRAIIDTHVGRPIIEPGLFYQEMSYPCYTYDK</sequence>
<dbReference type="PANTHER" id="PTHR31723">
    <property type="entry name" value="PATHOGENESIS-RELATED FAMILY PROTEIN"/>
    <property type="match status" value="1"/>
</dbReference>
<name>A0A815P031_9BILA</name>
<proteinExistence type="predicted"/>
<reference evidence="1" key="1">
    <citation type="submission" date="2021-02" db="EMBL/GenBank/DDBJ databases">
        <authorList>
            <person name="Nowell W R."/>
        </authorList>
    </citation>
    <scope>NUCLEOTIDE SEQUENCE</scope>
</reference>
<dbReference type="InterPro" id="IPR053218">
    <property type="entry name" value="Pathogen-related_defense"/>
</dbReference>
<comment type="caution">
    <text evidence="1">The sequence shown here is derived from an EMBL/GenBank/DDBJ whole genome shotgun (WGS) entry which is preliminary data.</text>
</comment>
<dbReference type="OrthoDB" id="65445at2759"/>